<keyword evidence="5" id="KW-0862">Zinc</keyword>
<dbReference type="InterPro" id="IPR036236">
    <property type="entry name" value="Znf_C2H2_sf"/>
</dbReference>
<dbReference type="OrthoDB" id="8016097at2759"/>
<dbReference type="Proteomes" id="UP000283210">
    <property type="component" value="Chromosome 2"/>
</dbReference>
<feature type="compositionally biased region" description="Acidic residues" evidence="9">
    <location>
        <begin position="382"/>
        <end position="393"/>
    </location>
</feature>
<dbReference type="AlphaFoldDB" id="A0A437DKS5"/>
<protein>
    <recommendedName>
        <fullName evidence="10">C2H2-type domain-containing protein</fullName>
    </recommendedName>
</protein>
<evidence type="ECO:0000313" key="12">
    <source>
        <dbReference type="Proteomes" id="UP000283210"/>
    </source>
</evidence>
<keyword evidence="6" id="KW-0238">DNA-binding</keyword>
<keyword evidence="3" id="KW-0677">Repeat</keyword>
<dbReference type="FunFam" id="3.30.160.60:FF:001009">
    <property type="entry name" value="Zinc finger protein 26"/>
    <property type="match status" value="1"/>
</dbReference>
<evidence type="ECO:0000313" key="11">
    <source>
        <dbReference type="EMBL" id="RVE75164.1"/>
    </source>
</evidence>
<feature type="compositionally biased region" description="Acidic residues" evidence="9">
    <location>
        <begin position="411"/>
        <end position="420"/>
    </location>
</feature>
<evidence type="ECO:0000256" key="3">
    <source>
        <dbReference type="ARBA" id="ARBA00022737"/>
    </source>
</evidence>
<dbReference type="PANTHER" id="PTHR37354">
    <property type="entry name" value="CHROMOSOME ALIGNMENT-MAINTAINING PHOSPHOPROTEIN 1"/>
    <property type="match status" value="1"/>
</dbReference>
<keyword evidence="12" id="KW-1185">Reference proteome</keyword>
<reference evidence="11 12" key="1">
    <citation type="submission" date="2018-11" db="EMBL/GenBank/DDBJ databases">
        <authorList>
            <person name="Lopez-Roques C."/>
            <person name="Donnadieu C."/>
            <person name="Bouchez O."/>
            <person name="Klopp C."/>
            <person name="Cabau C."/>
            <person name="Zahm M."/>
        </authorList>
    </citation>
    <scope>NUCLEOTIDE SEQUENCE [LARGE SCALE GENOMIC DNA]</scope>
    <source>
        <strain evidence="11">RS831</strain>
        <tissue evidence="11">Whole body</tissue>
    </source>
</reference>
<feature type="compositionally biased region" description="Basic and acidic residues" evidence="9">
    <location>
        <begin position="133"/>
        <end position="174"/>
    </location>
</feature>
<proteinExistence type="predicted"/>
<accession>A0A437DKS5</accession>
<dbReference type="PROSITE" id="PS00028">
    <property type="entry name" value="ZINC_FINGER_C2H2_1"/>
    <property type="match status" value="1"/>
</dbReference>
<feature type="domain" description="C2H2-type" evidence="10">
    <location>
        <begin position="312"/>
        <end position="340"/>
    </location>
</feature>
<evidence type="ECO:0000256" key="8">
    <source>
        <dbReference type="PROSITE-ProRule" id="PRU00042"/>
    </source>
</evidence>
<keyword evidence="7" id="KW-0539">Nucleus</keyword>
<dbReference type="PROSITE" id="PS50157">
    <property type="entry name" value="ZINC_FINGER_C2H2_2"/>
    <property type="match status" value="1"/>
</dbReference>
<dbReference type="EMBL" id="CM012438">
    <property type="protein sequence ID" value="RVE75164.1"/>
    <property type="molecule type" value="Genomic_DNA"/>
</dbReference>
<dbReference type="Gene3D" id="3.30.160.60">
    <property type="entry name" value="Classic Zinc Finger"/>
    <property type="match status" value="1"/>
</dbReference>
<comment type="subcellular location">
    <subcellularLocation>
        <location evidence="1">Nucleus</location>
    </subcellularLocation>
</comment>
<evidence type="ECO:0000256" key="5">
    <source>
        <dbReference type="ARBA" id="ARBA00022833"/>
    </source>
</evidence>
<evidence type="ECO:0000256" key="7">
    <source>
        <dbReference type="ARBA" id="ARBA00023242"/>
    </source>
</evidence>
<feature type="region of interest" description="Disordered" evidence="9">
    <location>
        <begin position="237"/>
        <end position="258"/>
    </location>
</feature>
<evidence type="ECO:0000259" key="10">
    <source>
        <dbReference type="PROSITE" id="PS50157"/>
    </source>
</evidence>
<dbReference type="GO" id="GO:0051315">
    <property type="term" value="P:attachment of mitotic spindle microtubules to kinetochore"/>
    <property type="evidence" value="ECO:0007669"/>
    <property type="project" value="InterPro"/>
</dbReference>
<sequence length="420" mass="46629">MLALELKHKLPEVKVTADMPLSQARGEAGGGVVAHLQCPHCGSFSKSHSHMLSHLAASHPAHLDATAVGRLGKILMYQSGARLFHCAICFFNCRDFTKLYKHVITKHCVDREEEEGGKDGDDGSEKGEEEEGGKDGLKRQKSEEGGSERGEEEGGTKDALNIKRSGEGRKKSSEGEDEKGEAPATIKQEDEGEKSELTEVSGFRCLICSWSHRQKSVAISHMVRKHNIPKAYANHGIKRDAAADSQVQGGGAEDDEGAGLSEEMLKEEIKATSKVIRFTSSRFVCLICGWKTKLKGFAISHVLRSHEVERPYACKECGRSFFLPSRLQKHVRQAHRPGRYACPFCWFRSEFLGGFKRHCTRCNARGEEEEEGGGEVRGAAAGEEDDNEEEEEEKKETRAARRRSSSGKEMEEQEEDDEDY</sequence>
<dbReference type="PANTHER" id="PTHR37354:SF1">
    <property type="entry name" value="CHROMOSOME ALIGNMENT-MAINTAINING PHOSPHOPROTEIN 1"/>
    <property type="match status" value="1"/>
</dbReference>
<organism evidence="11 12">
    <name type="scientific">Oryzias javanicus</name>
    <name type="common">Javanese ricefish</name>
    <name type="synonym">Aplocheilus javanicus</name>
    <dbReference type="NCBI Taxonomy" id="123683"/>
    <lineage>
        <taxon>Eukaryota</taxon>
        <taxon>Metazoa</taxon>
        <taxon>Chordata</taxon>
        <taxon>Craniata</taxon>
        <taxon>Vertebrata</taxon>
        <taxon>Euteleostomi</taxon>
        <taxon>Actinopterygii</taxon>
        <taxon>Neopterygii</taxon>
        <taxon>Teleostei</taxon>
        <taxon>Neoteleostei</taxon>
        <taxon>Acanthomorphata</taxon>
        <taxon>Ovalentaria</taxon>
        <taxon>Atherinomorphae</taxon>
        <taxon>Beloniformes</taxon>
        <taxon>Adrianichthyidae</taxon>
        <taxon>Oryziinae</taxon>
        <taxon>Oryzias</taxon>
    </lineage>
</organism>
<evidence type="ECO:0000256" key="6">
    <source>
        <dbReference type="ARBA" id="ARBA00023125"/>
    </source>
</evidence>
<feature type="compositionally biased region" description="Basic and acidic residues" evidence="9">
    <location>
        <begin position="117"/>
        <end position="126"/>
    </location>
</feature>
<dbReference type="InterPro" id="IPR013087">
    <property type="entry name" value="Znf_C2H2_type"/>
</dbReference>
<name>A0A437DKS5_ORYJA</name>
<dbReference type="InterPro" id="IPR039330">
    <property type="entry name" value="CAMP"/>
</dbReference>
<evidence type="ECO:0000256" key="2">
    <source>
        <dbReference type="ARBA" id="ARBA00022723"/>
    </source>
</evidence>
<feature type="region of interest" description="Disordered" evidence="9">
    <location>
        <begin position="368"/>
        <end position="420"/>
    </location>
</feature>
<evidence type="ECO:0000256" key="9">
    <source>
        <dbReference type="SAM" id="MobiDB-lite"/>
    </source>
</evidence>
<dbReference type="SMART" id="SM00355">
    <property type="entry name" value="ZnF_C2H2"/>
    <property type="match status" value="6"/>
</dbReference>
<evidence type="ECO:0000256" key="4">
    <source>
        <dbReference type="ARBA" id="ARBA00022771"/>
    </source>
</evidence>
<dbReference type="GO" id="GO:0003677">
    <property type="term" value="F:DNA binding"/>
    <property type="evidence" value="ECO:0007669"/>
    <property type="project" value="UniProtKB-KW"/>
</dbReference>
<keyword evidence="2" id="KW-0479">Metal-binding</keyword>
<gene>
    <name evidence="11" type="ORF">OJAV_G00014180</name>
</gene>
<dbReference type="SUPFAM" id="SSF57667">
    <property type="entry name" value="beta-beta-alpha zinc fingers"/>
    <property type="match status" value="1"/>
</dbReference>
<reference evidence="11 12" key="2">
    <citation type="submission" date="2019-01" db="EMBL/GenBank/DDBJ databases">
        <title>A chromosome length genome reference of the Java medaka (oryzias javanicus).</title>
        <authorList>
            <person name="Herpin A."/>
            <person name="Takehana Y."/>
            <person name="Naruse K."/>
            <person name="Ansai S."/>
            <person name="Kawaguchi M."/>
        </authorList>
    </citation>
    <scope>NUCLEOTIDE SEQUENCE [LARGE SCALE GENOMIC DNA]</scope>
    <source>
        <strain evidence="11">RS831</strain>
        <tissue evidence="11">Whole body</tissue>
    </source>
</reference>
<evidence type="ECO:0000256" key="1">
    <source>
        <dbReference type="ARBA" id="ARBA00004123"/>
    </source>
</evidence>
<feature type="region of interest" description="Disordered" evidence="9">
    <location>
        <begin position="110"/>
        <end position="195"/>
    </location>
</feature>
<dbReference type="GO" id="GO:0008270">
    <property type="term" value="F:zinc ion binding"/>
    <property type="evidence" value="ECO:0007669"/>
    <property type="project" value="UniProtKB-KW"/>
</dbReference>
<keyword evidence="4 8" id="KW-0863">Zinc-finger</keyword>
<dbReference type="GO" id="GO:0005634">
    <property type="term" value="C:nucleus"/>
    <property type="evidence" value="ECO:0007669"/>
    <property type="project" value="UniProtKB-SubCell"/>
</dbReference>